<dbReference type="InterPro" id="IPR036890">
    <property type="entry name" value="HATPase_C_sf"/>
</dbReference>
<dbReference type="PANTHER" id="PTHR24421:SF10">
    <property type="entry name" value="NITRATE_NITRITE SENSOR PROTEIN NARQ"/>
    <property type="match status" value="1"/>
</dbReference>
<dbReference type="EMBL" id="WBMR01000090">
    <property type="protein sequence ID" value="KAB2374849.1"/>
    <property type="molecule type" value="Genomic_DNA"/>
</dbReference>
<keyword evidence="3" id="KW-0808">Transferase</keyword>
<dbReference type="Gene3D" id="3.30.565.10">
    <property type="entry name" value="Histidine kinase-like ATPase, C-terminal domain"/>
    <property type="match status" value="1"/>
</dbReference>
<evidence type="ECO:0000259" key="6">
    <source>
        <dbReference type="Pfam" id="PF02518"/>
    </source>
</evidence>
<dbReference type="GO" id="GO:0000160">
    <property type="term" value="P:phosphorelay signal transduction system"/>
    <property type="evidence" value="ECO:0007669"/>
    <property type="project" value="UniProtKB-KW"/>
</dbReference>
<comment type="catalytic activity">
    <reaction evidence="1">
        <text>ATP + protein L-histidine = ADP + protein N-phospho-L-histidine.</text>
        <dbReference type="EC" id="2.7.13.3"/>
    </reaction>
</comment>
<dbReference type="GO" id="GO:0004673">
    <property type="term" value="F:protein histidine kinase activity"/>
    <property type="evidence" value="ECO:0007669"/>
    <property type="project" value="UniProtKB-EC"/>
</dbReference>
<proteinExistence type="predicted"/>
<dbReference type="CDD" id="cd16917">
    <property type="entry name" value="HATPase_UhpB-NarQ-NarX-like"/>
    <property type="match status" value="1"/>
</dbReference>
<dbReference type="PANTHER" id="PTHR24421">
    <property type="entry name" value="NITRATE/NITRITE SENSOR PROTEIN NARX-RELATED"/>
    <property type="match status" value="1"/>
</dbReference>
<organism evidence="7 8">
    <name type="scientific">Actinomadura montaniterrae</name>
    <dbReference type="NCBI Taxonomy" id="1803903"/>
    <lineage>
        <taxon>Bacteria</taxon>
        <taxon>Bacillati</taxon>
        <taxon>Actinomycetota</taxon>
        <taxon>Actinomycetes</taxon>
        <taxon>Streptosporangiales</taxon>
        <taxon>Thermomonosporaceae</taxon>
        <taxon>Actinomadura</taxon>
    </lineage>
</organism>
<evidence type="ECO:0000313" key="8">
    <source>
        <dbReference type="Proteomes" id="UP000483004"/>
    </source>
</evidence>
<evidence type="ECO:0000256" key="2">
    <source>
        <dbReference type="ARBA" id="ARBA00012438"/>
    </source>
</evidence>
<dbReference type="Proteomes" id="UP000483004">
    <property type="component" value="Unassembled WGS sequence"/>
</dbReference>
<dbReference type="SUPFAM" id="SSF55874">
    <property type="entry name" value="ATPase domain of HSP90 chaperone/DNA topoisomerase II/histidine kinase"/>
    <property type="match status" value="1"/>
</dbReference>
<protein>
    <recommendedName>
        <fullName evidence="2">histidine kinase</fullName>
        <ecNumber evidence="2">2.7.13.3</ecNumber>
    </recommendedName>
</protein>
<evidence type="ECO:0000256" key="5">
    <source>
        <dbReference type="ARBA" id="ARBA00023012"/>
    </source>
</evidence>
<sequence length="112" mass="10968">MLVRGVPIPVVLDVCPEPVPEDVATTAYYVASEAVANAVKHAAAGGIRLRVTRADGHLTVEVHDDGSGGATIEPGSGLAGLADRVAAAGGALSVASRPGSGTSVEAVLPCAS</sequence>
<evidence type="ECO:0000256" key="4">
    <source>
        <dbReference type="ARBA" id="ARBA00022777"/>
    </source>
</evidence>
<accession>A0A6L3VQ86</accession>
<dbReference type="AlphaFoldDB" id="A0A6L3VQ86"/>
<dbReference type="EC" id="2.7.13.3" evidence="2"/>
<evidence type="ECO:0000313" key="7">
    <source>
        <dbReference type="EMBL" id="KAB2374849.1"/>
    </source>
</evidence>
<evidence type="ECO:0000256" key="3">
    <source>
        <dbReference type="ARBA" id="ARBA00022679"/>
    </source>
</evidence>
<reference evidence="7 8" key="1">
    <citation type="submission" date="2019-09" db="EMBL/GenBank/DDBJ databases">
        <title>Actinomadura physcomitrii sp. nov., a novel actinomycete isolated from moss [Physcomitrium sphaericum (Ludw) Fuernr].</title>
        <authorList>
            <person name="Liu C."/>
            <person name="Zhuang X."/>
        </authorList>
    </citation>
    <scope>NUCLEOTIDE SEQUENCE [LARGE SCALE GENOMIC DNA]</scope>
    <source>
        <strain evidence="7 8">CYP1-1B</strain>
    </source>
</reference>
<gene>
    <name evidence="7" type="ORF">F9B16_27065</name>
</gene>
<feature type="domain" description="Histidine kinase/HSP90-like ATPase" evidence="6">
    <location>
        <begin position="25"/>
        <end position="110"/>
    </location>
</feature>
<comment type="caution">
    <text evidence="7">The sequence shown here is derived from an EMBL/GenBank/DDBJ whole genome shotgun (WGS) entry which is preliminary data.</text>
</comment>
<dbReference type="Pfam" id="PF02518">
    <property type="entry name" value="HATPase_c"/>
    <property type="match status" value="1"/>
</dbReference>
<evidence type="ECO:0000256" key="1">
    <source>
        <dbReference type="ARBA" id="ARBA00000085"/>
    </source>
</evidence>
<name>A0A6L3VQ86_9ACTN</name>
<keyword evidence="5" id="KW-0902">Two-component regulatory system</keyword>
<dbReference type="InterPro" id="IPR050482">
    <property type="entry name" value="Sensor_HK_TwoCompSys"/>
</dbReference>
<dbReference type="InterPro" id="IPR003594">
    <property type="entry name" value="HATPase_dom"/>
</dbReference>
<keyword evidence="4" id="KW-0418">Kinase</keyword>
<keyword evidence="8" id="KW-1185">Reference proteome</keyword>